<dbReference type="PANTHER" id="PTHR30537">
    <property type="entry name" value="HTH-TYPE TRANSCRIPTIONAL REGULATOR"/>
    <property type="match status" value="1"/>
</dbReference>
<dbReference type="Gene3D" id="1.10.10.10">
    <property type="entry name" value="Winged helix-like DNA-binding domain superfamily/Winged helix DNA-binding domain"/>
    <property type="match status" value="1"/>
</dbReference>
<feature type="domain" description="HTH lysR-type" evidence="5">
    <location>
        <begin position="1"/>
        <end position="59"/>
    </location>
</feature>
<keyword evidence="2" id="KW-0805">Transcription regulation</keyword>
<accession>A0A8J7FER1</accession>
<reference evidence="6" key="1">
    <citation type="submission" date="2020-10" db="EMBL/GenBank/DDBJ databases">
        <title>Bacterium isolated from coastal waters sediment.</title>
        <authorList>
            <person name="Chen R.-J."/>
            <person name="Lu D.-C."/>
            <person name="Zhu K.-L."/>
            <person name="Du Z.-J."/>
        </authorList>
    </citation>
    <scope>NUCLEOTIDE SEQUENCE</scope>
    <source>
        <strain evidence="6">N1Y112</strain>
    </source>
</reference>
<dbReference type="GO" id="GO:0043565">
    <property type="term" value="F:sequence-specific DNA binding"/>
    <property type="evidence" value="ECO:0007669"/>
    <property type="project" value="TreeGrafter"/>
</dbReference>
<dbReference type="FunFam" id="1.10.10.10:FF:000001">
    <property type="entry name" value="LysR family transcriptional regulator"/>
    <property type="match status" value="1"/>
</dbReference>
<protein>
    <submittedName>
        <fullName evidence="6">LysR family transcriptional regulator</fullName>
    </submittedName>
</protein>
<dbReference type="Proteomes" id="UP000640333">
    <property type="component" value="Unassembled WGS sequence"/>
</dbReference>
<dbReference type="GO" id="GO:0003700">
    <property type="term" value="F:DNA-binding transcription factor activity"/>
    <property type="evidence" value="ECO:0007669"/>
    <property type="project" value="InterPro"/>
</dbReference>
<dbReference type="InterPro" id="IPR000847">
    <property type="entry name" value="LysR_HTH_N"/>
</dbReference>
<dbReference type="CDD" id="cd08422">
    <property type="entry name" value="PBP2_CrgA_like"/>
    <property type="match status" value="1"/>
</dbReference>
<dbReference type="InterPro" id="IPR058163">
    <property type="entry name" value="LysR-type_TF_proteobact-type"/>
</dbReference>
<evidence type="ECO:0000256" key="2">
    <source>
        <dbReference type="ARBA" id="ARBA00023015"/>
    </source>
</evidence>
<dbReference type="PANTHER" id="PTHR30537:SF5">
    <property type="entry name" value="HTH-TYPE TRANSCRIPTIONAL ACTIVATOR TTDR-RELATED"/>
    <property type="match status" value="1"/>
</dbReference>
<dbReference type="EMBL" id="JADEYS010000013">
    <property type="protein sequence ID" value="MBE9398301.1"/>
    <property type="molecule type" value="Genomic_DNA"/>
</dbReference>
<dbReference type="GO" id="GO:0006351">
    <property type="term" value="P:DNA-templated transcription"/>
    <property type="evidence" value="ECO:0007669"/>
    <property type="project" value="TreeGrafter"/>
</dbReference>
<keyword evidence="7" id="KW-1185">Reference proteome</keyword>
<proteinExistence type="inferred from homology"/>
<evidence type="ECO:0000256" key="4">
    <source>
        <dbReference type="ARBA" id="ARBA00023163"/>
    </source>
</evidence>
<keyword evidence="3" id="KW-0238">DNA-binding</keyword>
<gene>
    <name evidence="6" type="ORF">IOQ59_13650</name>
</gene>
<sequence>MDKLNLMTSFIAVAEEGTYTAAAKHLGKTKALISTHVSQLEGLLDVRLITRSTRSMQLTPTGQSYYEEAKKVLDDIATLEAQVRQEHQTLVGRLRISAPATFGELVMMPFIAQITSQNPQLNVELMLNDRYVDIVAEGFDAAIRIGHLEDSTLIARPVGKITMRLCAAPEFLEQHGMPASPDDLCNLPCVFDTNYRQANRWGFTHAGRALDVKPKIIARVNSALAAANMAKTGAAITYAPDFAVQDSLANGRLISLLEECCLTEIPINMIYPHRKHLSAKVTAFIEQFSAYVQQRNIEESD</sequence>
<comment type="caution">
    <text evidence="6">The sequence shown here is derived from an EMBL/GenBank/DDBJ whole genome shotgun (WGS) entry which is preliminary data.</text>
</comment>
<dbReference type="Gene3D" id="3.40.190.290">
    <property type="match status" value="1"/>
</dbReference>
<evidence type="ECO:0000256" key="1">
    <source>
        <dbReference type="ARBA" id="ARBA00009437"/>
    </source>
</evidence>
<dbReference type="SUPFAM" id="SSF46785">
    <property type="entry name" value="Winged helix' DNA-binding domain"/>
    <property type="match status" value="1"/>
</dbReference>
<evidence type="ECO:0000259" key="5">
    <source>
        <dbReference type="PROSITE" id="PS50931"/>
    </source>
</evidence>
<organism evidence="6 7">
    <name type="scientific">Pontibacterium sinense</name>
    <dbReference type="NCBI Taxonomy" id="2781979"/>
    <lineage>
        <taxon>Bacteria</taxon>
        <taxon>Pseudomonadati</taxon>
        <taxon>Pseudomonadota</taxon>
        <taxon>Gammaproteobacteria</taxon>
        <taxon>Oceanospirillales</taxon>
        <taxon>Oceanospirillaceae</taxon>
        <taxon>Pontibacterium</taxon>
    </lineage>
</organism>
<dbReference type="InterPro" id="IPR036388">
    <property type="entry name" value="WH-like_DNA-bd_sf"/>
</dbReference>
<evidence type="ECO:0000313" key="6">
    <source>
        <dbReference type="EMBL" id="MBE9398301.1"/>
    </source>
</evidence>
<evidence type="ECO:0000313" key="7">
    <source>
        <dbReference type="Proteomes" id="UP000640333"/>
    </source>
</evidence>
<evidence type="ECO:0000256" key="3">
    <source>
        <dbReference type="ARBA" id="ARBA00023125"/>
    </source>
</evidence>
<dbReference type="InterPro" id="IPR005119">
    <property type="entry name" value="LysR_subst-bd"/>
</dbReference>
<name>A0A8J7FER1_9GAMM</name>
<dbReference type="Pfam" id="PF03466">
    <property type="entry name" value="LysR_substrate"/>
    <property type="match status" value="1"/>
</dbReference>
<dbReference type="PROSITE" id="PS50931">
    <property type="entry name" value="HTH_LYSR"/>
    <property type="match status" value="1"/>
</dbReference>
<dbReference type="RefSeq" id="WP_193953926.1">
    <property type="nucleotide sequence ID" value="NZ_JADEYS010000013.1"/>
</dbReference>
<dbReference type="InterPro" id="IPR036390">
    <property type="entry name" value="WH_DNA-bd_sf"/>
</dbReference>
<keyword evidence="4" id="KW-0804">Transcription</keyword>
<dbReference type="SUPFAM" id="SSF53850">
    <property type="entry name" value="Periplasmic binding protein-like II"/>
    <property type="match status" value="1"/>
</dbReference>
<comment type="similarity">
    <text evidence="1">Belongs to the LysR transcriptional regulatory family.</text>
</comment>
<dbReference type="Pfam" id="PF00126">
    <property type="entry name" value="HTH_1"/>
    <property type="match status" value="1"/>
</dbReference>
<dbReference type="AlphaFoldDB" id="A0A8J7FER1"/>